<accession>A0A0J6WTZ4</accession>
<protein>
    <submittedName>
        <fullName evidence="2">Uncharacterized protein</fullName>
    </submittedName>
</protein>
<sequence length="112" mass="12562">MKQKIITFAEWSEEHWIALVIILSVVMMIFLFLILGSWLAGYWLKALYGMNFELGSCWQGVTAVATGLATIISLGGACWAKYRTDSKYNSPLGQPVINKMEMIRHDSGTISK</sequence>
<dbReference type="PATRIC" id="fig|1122219.3.peg.3381"/>
<dbReference type="EMBL" id="LEKT01000085">
    <property type="protein sequence ID" value="KMO85247.1"/>
    <property type="molecule type" value="Genomic_DNA"/>
</dbReference>
<keyword evidence="1" id="KW-0472">Membrane</keyword>
<reference evidence="2 3" key="1">
    <citation type="submission" date="2015-06" db="EMBL/GenBank/DDBJ databases">
        <title>Draft genome sequence of beer spoilage bacterium Megasphaera cerevisiae type strain 20462.</title>
        <authorList>
            <person name="Kutumbaka K."/>
            <person name="Pasmowitz J."/>
            <person name="Mategko J."/>
            <person name="Reyes D."/>
            <person name="Friedrich A."/>
            <person name="Han S."/>
            <person name="Martens-Habbena W."/>
            <person name="Neal-McKinney J."/>
            <person name="Janagama H.K."/>
            <person name="Nadala C."/>
            <person name="Samadpour M."/>
        </authorList>
    </citation>
    <scope>NUCLEOTIDE SEQUENCE [LARGE SCALE GENOMIC DNA]</scope>
    <source>
        <strain evidence="2 3">DSM 20462</strain>
    </source>
</reference>
<feature type="transmembrane region" description="Helical" evidence="1">
    <location>
        <begin position="60"/>
        <end position="80"/>
    </location>
</feature>
<comment type="caution">
    <text evidence="2">The sequence shown here is derived from an EMBL/GenBank/DDBJ whole genome shotgun (WGS) entry which is preliminary data.</text>
</comment>
<keyword evidence="3" id="KW-1185">Reference proteome</keyword>
<evidence type="ECO:0000313" key="3">
    <source>
        <dbReference type="Proteomes" id="UP000036503"/>
    </source>
</evidence>
<organism evidence="2 3">
    <name type="scientific">Megasphaera cerevisiae DSM 20462</name>
    <dbReference type="NCBI Taxonomy" id="1122219"/>
    <lineage>
        <taxon>Bacteria</taxon>
        <taxon>Bacillati</taxon>
        <taxon>Bacillota</taxon>
        <taxon>Negativicutes</taxon>
        <taxon>Veillonellales</taxon>
        <taxon>Veillonellaceae</taxon>
        <taxon>Megasphaera</taxon>
    </lineage>
</organism>
<evidence type="ECO:0000256" key="1">
    <source>
        <dbReference type="SAM" id="Phobius"/>
    </source>
</evidence>
<name>A0A0J6WTZ4_9FIRM</name>
<dbReference type="Proteomes" id="UP000036503">
    <property type="component" value="Unassembled WGS sequence"/>
</dbReference>
<proteinExistence type="predicted"/>
<keyword evidence="1" id="KW-0812">Transmembrane</keyword>
<gene>
    <name evidence="2" type="ORF">AB840_14660</name>
</gene>
<evidence type="ECO:0000313" key="2">
    <source>
        <dbReference type="EMBL" id="KMO85247.1"/>
    </source>
</evidence>
<dbReference type="InParanoid" id="A0A0J6WTZ4"/>
<dbReference type="OrthoDB" id="1624626at2"/>
<keyword evidence="1" id="KW-1133">Transmembrane helix</keyword>
<feature type="transmembrane region" description="Helical" evidence="1">
    <location>
        <begin position="16"/>
        <end position="40"/>
    </location>
</feature>
<dbReference type="AlphaFoldDB" id="A0A0J6WTZ4"/>